<sequence length="127" mass="13732">MAAQHSNEEGHQSIDGVDNDTNRGPPSPRNSQFPLKNSELHTFAGSKYGDLLIVRRRDVVPTESGWSFDRNKPPSDADVLNQVNHMGIGNGVTGNGSIPVGNNPSQSRSTTADDSVKISCCFPWGRK</sequence>
<comment type="caution">
    <text evidence="1">The sequence shown here is derived from an EMBL/GenBank/DDBJ whole genome shotgun (WGS) entry which is preliminary data.</text>
</comment>
<reference evidence="1 2" key="1">
    <citation type="journal article" date="2023" name="Science">
        <title>Complex scaffold remodeling in plant triterpene biosynthesis.</title>
        <authorList>
            <person name="De La Pena R."/>
            <person name="Hodgson H."/>
            <person name="Liu J.C."/>
            <person name="Stephenson M.J."/>
            <person name="Martin A.C."/>
            <person name="Owen C."/>
            <person name="Harkess A."/>
            <person name="Leebens-Mack J."/>
            <person name="Jimenez L.E."/>
            <person name="Osbourn A."/>
            <person name="Sattely E.S."/>
        </authorList>
    </citation>
    <scope>NUCLEOTIDE SEQUENCE [LARGE SCALE GENOMIC DNA]</scope>
    <source>
        <strain evidence="2">cv. JPN11</strain>
        <tissue evidence="1">Leaf</tissue>
    </source>
</reference>
<evidence type="ECO:0000313" key="2">
    <source>
        <dbReference type="Proteomes" id="UP001164539"/>
    </source>
</evidence>
<proteinExistence type="predicted"/>
<dbReference type="Proteomes" id="UP001164539">
    <property type="component" value="Chromosome 9"/>
</dbReference>
<keyword evidence="2" id="KW-1185">Reference proteome</keyword>
<organism evidence="1 2">
    <name type="scientific">Melia azedarach</name>
    <name type="common">Chinaberry tree</name>
    <dbReference type="NCBI Taxonomy" id="155640"/>
    <lineage>
        <taxon>Eukaryota</taxon>
        <taxon>Viridiplantae</taxon>
        <taxon>Streptophyta</taxon>
        <taxon>Embryophyta</taxon>
        <taxon>Tracheophyta</taxon>
        <taxon>Spermatophyta</taxon>
        <taxon>Magnoliopsida</taxon>
        <taxon>eudicotyledons</taxon>
        <taxon>Gunneridae</taxon>
        <taxon>Pentapetalae</taxon>
        <taxon>rosids</taxon>
        <taxon>malvids</taxon>
        <taxon>Sapindales</taxon>
        <taxon>Meliaceae</taxon>
        <taxon>Melia</taxon>
    </lineage>
</organism>
<accession>A0ACC1XHE2</accession>
<protein>
    <submittedName>
        <fullName evidence="1">Uncharacterized protein</fullName>
    </submittedName>
</protein>
<evidence type="ECO:0000313" key="1">
    <source>
        <dbReference type="EMBL" id="KAJ4710600.1"/>
    </source>
</evidence>
<name>A0ACC1XHE2_MELAZ</name>
<gene>
    <name evidence="1" type="ORF">OWV82_016766</name>
</gene>
<dbReference type="EMBL" id="CM051402">
    <property type="protein sequence ID" value="KAJ4710600.1"/>
    <property type="molecule type" value="Genomic_DNA"/>
</dbReference>